<dbReference type="InterPro" id="IPR021864">
    <property type="entry name" value="DUF3475"/>
</dbReference>
<name>A0A371ECN3_MUCPR</name>
<feature type="domain" description="DUF3475" evidence="2">
    <location>
        <begin position="36"/>
        <end position="91"/>
    </location>
</feature>
<evidence type="ECO:0008006" key="5">
    <source>
        <dbReference type="Google" id="ProtNLM"/>
    </source>
</evidence>
<evidence type="ECO:0000313" key="4">
    <source>
        <dbReference type="Proteomes" id="UP000257109"/>
    </source>
</evidence>
<reference evidence="3" key="1">
    <citation type="submission" date="2018-05" db="EMBL/GenBank/DDBJ databases">
        <title>Draft genome of Mucuna pruriens seed.</title>
        <authorList>
            <person name="Nnadi N.E."/>
            <person name="Vos R."/>
            <person name="Hasami M.H."/>
            <person name="Devisetty U.K."/>
            <person name="Aguiy J.C."/>
        </authorList>
    </citation>
    <scope>NUCLEOTIDE SEQUENCE [LARGE SCALE GENOMIC DNA]</scope>
    <source>
        <strain evidence="3">JCA_2017</strain>
    </source>
</reference>
<evidence type="ECO:0000259" key="1">
    <source>
        <dbReference type="Pfam" id="PF05003"/>
    </source>
</evidence>
<proteinExistence type="predicted"/>
<keyword evidence="4" id="KW-1185">Reference proteome</keyword>
<dbReference type="GO" id="GO:0045927">
    <property type="term" value="P:positive regulation of growth"/>
    <property type="evidence" value="ECO:0007669"/>
    <property type="project" value="InterPro"/>
</dbReference>
<dbReference type="AlphaFoldDB" id="A0A371ECN3"/>
<feature type="domain" description="DUF668" evidence="1">
    <location>
        <begin position="344"/>
        <end position="440"/>
    </location>
</feature>
<dbReference type="Pfam" id="PF11961">
    <property type="entry name" value="DUF3475"/>
    <property type="match status" value="1"/>
</dbReference>
<dbReference type="STRING" id="157652.A0A371ECN3"/>
<protein>
    <recommendedName>
        <fullName evidence="5">DUF3475 domain-containing protein</fullName>
    </recommendedName>
</protein>
<dbReference type="PANTHER" id="PTHR31371:SF12">
    <property type="entry name" value="AVR9_CF-9 RAPIDLY ELICITED PROTEIN"/>
    <property type="match status" value="1"/>
</dbReference>
<gene>
    <name evidence="3" type="ORF">CR513_57726</name>
</gene>
<dbReference type="Pfam" id="PF05003">
    <property type="entry name" value="DUF668"/>
    <property type="match status" value="1"/>
</dbReference>
<dbReference type="OrthoDB" id="673374at2759"/>
<comment type="caution">
    <text evidence="3">The sequence shown here is derived from an EMBL/GenBank/DDBJ whole genome shotgun (WGS) entry which is preliminary data.</text>
</comment>
<accession>A0A371ECN3</accession>
<feature type="non-terminal residue" evidence="3">
    <location>
        <position position="1"/>
    </location>
</feature>
<organism evidence="3 4">
    <name type="scientific">Mucuna pruriens</name>
    <name type="common">Velvet bean</name>
    <name type="synonym">Dolichos pruriens</name>
    <dbReference type="NCBI Taxonomy" id="157652"/>
    <lineage>
        <taxon>Eukaryota</taxon>
        <taxon>Viridiplantae</taxon>
        <taxon>Streptophyta</taxon>
        <taxon>Embryophyta</taxon>
        <taxon>Tracheophyta</taxon>
        <taxon>Spermatophyta</taxon>
        <taxon>Magnoliopsida</taxon>
        <taxon>eudicotyledons</taxon>
        <taxon>Gunneridae</taxon>
        <taxon>Pentapetalae</taxon>
        <taxon>rosids</taxon>
        <taxon>fabids</taxon>
        <taxon>Fabales</taxon>
        <taxon>Fabaceae</taxon>
        <taxon>Papilionoideae</taxon>
        <taxon>50 kb inversion clade</taxon>
        <taxon>NPAAA clade</taxon>
        <taxon>indigoferoid/millettioid clade</taxon>
        <taxon>Phaseoleae</taxon>
        <taxon>Mucuna</taxon>
    </lineage>
</organism>
<dbReference type="Proteomes" id="UP000257109">
    <property type="component" value="Unassembled WGS sequence"/>
</dbReference>
<dbReference type="EMBL" id="QJKJ01014697">
    <property type="protein sequence ID" value="RDX63797.1"/>
    <property type="molecule type" value="Genomic_DNA"/>
</dbReference>
<dbReference type="PANTHER" id="PTHR31371">
    <property type="entry name" value="BNAC09G50660D PROTEIN"/>
    <property type="match status" value="1"/>
</dbReference>
<dbReference type="InterPro" id="IPR007700">
    <property type="entry name" value="DUF668"/>
</dbReference>
<sequence length="483" mass="55125">MTLVWSPRRMARCPGAANLCCLFFHDDESPPETLGVLAFDAAKTMCRLVSLYNSLADAEIVRLRRHVIKSKSVSHLNSSDECFLLSLACAERLEDLNLAAAAVSRLGRRCSDENLVRFDTVDARKIEFGTRDVERKIDNMEKLVSATRSLHKAMESLTEMEASERKMQRWRAIRANNGLKVKVECFSDRILFYRRQVMYFKQVSLWSQTFDKVVGLMARIICIVYNRICSIFGSFVTGVNPKCSNYKSKNKSNNNNYNNDTNTNDVVKGPSLENCSCRVEHRELYMMNISLFDQNKECLKKRAWSSFYALKNTGSGVFRFHDPAQGGSEVARNNRVMRLAPATTVGGSGLSLRYANVIMLAERCMHVPDATLGDDARVALYDMLPGRLKEKLRTKLRKEWLEWEKLEGGKEGRVTVVARRCSTAEVEMELLLPVAHDMVRWQSERNLEKQKFETKPTVLLLQTLHYSDLEKVEEAIVECGTCY</sequence>
<evidence type="ECO:0000259" key="2">
    <source>
        <dbReference type="Pfam" id="PF11961"/>
    </source>
</evidence>
<evidence type="ECO:0000313" key="3">
    <source>
        <dbReference type="EMBL" id="RDX63797.1"/>
    </source>
</evidence>